<protein>
    <submittedName>
        <fullName evidence="1">Uncharacterized protein</fullName>
    </submittedName>
</protein>
<dbReference type="Proteomes" id="UP000039021">
    <property type="component" value="Unassembled WGS sequence"/>
</dbReference>
<sequence length="65" mass="7033">MSNSRSAGLIRATLPETGSVLGEAVHPVREFPAFQVAGQLRALHTDEFAARETQEGRQMAVDQVP</sequence>
<comment type="caution">
    <text evidence="1">The sequence shown here is derived from an EMBL/GenBank/DDBJ whole genome shotgun (WGS) entry which is preliminary data.</text>
</comment>
<reference evidence="2" key="1">
    <citation type="submission" date="2015-03" db="EMBL/GenBank/DDBJ databases">
        <authorList>
            <consortium name="Pathogen Informatics"/>
        </authorList>
    </citation>
    <scope>NUCLEOTIDE SEQUENCE [LARGE SCALE GENOMIC DNA]</scope>
    <source>
        <strain evidence="2">N09902308</strain>
    </source>
</reference>
<dbReference type="EMBL" id="CSBK01004878">
    <property type="protein sequence ID" value="CPC23475.1"/>
    <property type="molecule type" value="Genomic_DNA"/>
</dbReference>
<gene>
    <name evidence="1" type="ORF">ERS007739_05618</name>
</gene>
<proteinExistence type="predicted"/>
<evidence type="ECO:0000313" key="2">
    <source>
        <dbReference type="Proteomes" id="UP000039021"/>
    </source>
</evidence>
<accession>A0A916PAI1</accession>
<evidence type="ECO:0000313" key="1">
    <source>
        <dbReference type="EMBL" id="CPC23475.1"/>
    </source>
</evidence>
<name>A0A916PAI1_MYCTX</name>
<dbReference type="AlphaFoldDB" id="A0A916PAI1"/>
<organism evidence="1 2">
    <name type="scientific">Mycobacterium tuberculosis</name>
    <dbReference type="NCBI Taxonomy" id="1773"/>
    <lineage>
        <taxon>Bacteria</taxon>
        <taxon>Bacillati</taxon>
        <taxon>Actinomycetota</taxon>
        <taxon>Actinomycetes</taxon>
        <taxon>Mycobacteriales</taxon>
        <taxon>Mycobacteriaceae</taxon>
        <taxon>Mycobacterium</taxon>
        <taxon>Mycobacterium tuberculosis complex</taxon>
    </lineage>
</organism>